<keyword evidence="3" id="KW-1185">Reference proteome</keyword>
<feature type="region of interest" description="Disordered" evidence="1">
    <location>
        <begin position="18"/>
        <end position="66"/>
    </location>
</feature>
<proteinExistence type="predicted"/>
<evidence type="ECO:0000313" key="3">
    <source>
        <dbReference type="Proteomes" id="UP000796761"/>
    </source>
</evidence>
<dbReference type="AlphaFoldDB" id="A0A8K1GE26"/>
<reference evidence="2" key="1">
    <citation type="submission" date="2019-04" db="EMBL/GenBank/DDBJ databases">
        <title>Genome assembly of Zosterops borbonicus 15179.</title>
        <authorList>
            <person name="Leroy T."/>
            <person name="Anselmetti Y."/>
            <person name="Tilak M.-K."/>
            <person name="Nabholz B."/>
        </authorList>
    </citation>
    <scope>NUCLEOTIDE SEQUENCE</scope>
    <source>
        <strain evidence="2">HGM_15179</strain>
        <tissue evidence="2">Muscle</tissue>
    </source>
</reference>
<evidence type="ECO:0000256" key="1">
    <source>
        <dbReference type="SAM" id="MobiDB-lite"/>
    </source>
</evidence>
<organism evidence="2 3">
    <name type="scientific">Zosterops borbonicus</name>
    <dbReference type="NCBI Taxonomy" id="364589"/>
    <lineage>
        <taxon>Eukaryota</taxon>
        <taxon>Metazoa</taxon>
        <taxon>Chordata</taxon>
        <taxon>Craniata</taxon>
        <taxon>Vertebrata</taxon>
        <taxon>Euteleostomi</taxon>
        <taxon>Archelosauria</taxon>
        <taxon>Archosauria</taxon>
        <taxon>Dinosauria</taxon>
        <taxon>Saurischia</taxon>
        <taxon>Theropoda</taxon>
        <taxon>Coelurosauria</taxon>
        <taxon>Aves</taxon>
        <taxon>Neognathae</taxon>
        <taxon>Neoaves</taxon>
        <taxon>Telluraves</taxon>
        <taxon>Australaves</taxon>
        <taxon>Passeriformes</taxon>
        <taxon>Sylvioidea</taxon>
        <taxon>Zosteropidae</taxon>
        <taxon>Zosterops</taxon>
    </lineage>
</organism>
<evidence type="ECO:0000313" key="2">
    <source>
        <dbReference type="EMBL" id="TRZ16388.1"/>
    </source>
</evidence>
<dbReference type="EMBL" id="SWJQ01000317">
    <property type="protein sequence ID" value="TRZ16388.1"/>
    <property type="molecule type" value="Genomic_DNA"/>
</dbReference>
<feature type="compositionally biased region" description="Low complexity" evidence="1">
    <location>
        <begin position="52"/>
        <end position="66"/>
    </location>
</feature>
<feature type="compositionally biased region" description="Polar residues" evidence="1">
    <location>
        <begin position="41"/>
        <end position="50"/>
    </location>
</feature>
<accession>A0A8K1GE26</accession>
<protein>
    <submittedName>
        <fullName evidence="2">Uncharacterized protein</fullName>
    </submittedName>
</protein>
<dbReference type="Proteomes" id="UP000796761">
    <property type="component" value="Unassembled WGS sequence"/>
</dbReference>
<gene>
    <name evidence="2" type="ORF">HGM15179_010726</name>
</gene>
<sequence length="125" mass="13476">MIQPCSVCLSPARPPRVLPCPRQSISQRGRAERWRPRRARSIQTSLSPGDQPTAAPAPLGPAAAKAAVTKAQRGRGHPAIALGTFVPYSLAETVDFVPSLGAALGRVWRRWHSPKSPRDLAPDSR</sequence>
<comment type="caution">
    <text evidence="2">The sequence shown here is derived from an EMBL/GenBank/DDBJ whole genome shotgun (WGS) entry which is preliminary data.</text>
</comment>
<name>A0A8K1GE26_9PASS</name>